<dbReference type="InParanoid" id="A0A7M7PW33"/>
<dbReference type="GO" id="GO:0016010">
    <property type="term" value="C:dystrophin-associated glycoprotein complex"/>
    <property type="evidence" value="ECO:0007669"/>
    <property type="project" value="InterPro"/>
</dbReference>
<dbReference type="GO" id="GO:0042383">
    <property type="term" value="C:sarcolemma"/>
    <property type="evidence" value="ECO:0000318"/>
    <property type="project" value="GO_Central"/>
</dbReference>
<accession>A0A7M7PW33</accession>
<keyword evidence="1" id="KW-0812">Transmembrane</keyword>
<protein>
    <submittedName>
        <fullName evidence="2">Uncharacterized protein</fullName>
    </submittedName>
</protein>
<reference evidence="3" key="1">
    <citation type="submission" date="2015-02" db="EMBL/GenBank/DDBJ databases">
        <title>Genome sequencing for Strongylocentrotus purpuratus.</title>
        <authorList>
            <person name="Murali S."/>
            <person name="Liu Y."/>
            <person name="Vee V."/>
            <person name="English A."/>
            <person name="Wang M."/>
            <person name="Skinner E."/>
            <person name="Han Y."/>
            <person name="Muzny D.M."/>
            <person name="Worley K.C."/>
            <person name="Gibbs R.A."/>
        </authorList>
    </citation>
    <scope>NUCLEOTIDE SEQUENCE</scope>
</reference>
<sequence length="258" mass="28510">MPSGSGRQHQPWLASWRCPLPMTTKMPTNFDDEMESSKHQTHPSGGVDLHIGRCESGPSGEGVTSSDYRLRLLFAGGVGLYFSAIRSDAYQGSIKVFAVKAGFFTLSVICLFVNTIASAFCGIQGNVIQTMLHSDSACKIIDNGCQCTRSSDDGFGRIYMYLDVLDCSSFLLNLQTYLYIQCALNAIGGAASFMVVILLWRSRYMDFHSGLRFYSYSAAIPNHPWSDPSTPPYMSHVNANGNVNHQTVDCTFTFEQQR</sequence>
<dbReference type="InterPro" id="IPR030429">
    <property type="entry name" value="Sarcospan"/>
</dbReference>
<feature type="transmembrane region" description="Helical" evidence="1">
    <location>
        <begin position="178"/>
        <end position="200"/>
    </location>
</feature>
<evidence type="ECO:0000313" key="3">
    <source>
        <dbReference type="Proteomes" id="UP000007110"/>
    </source>
</evidence>
<reference evidence="2" key="2">
    <citation type="submission" date="2021-01" db="UniProtKB">
        <authorList>
            <consortium name="EnsemblMetazoa"/>
        </authorList>
    </citation>
    <scope>IDENTIFICATION</scope>
</reference>
<dbReference type="OrthoDB" id="10027693at2759"/>
<dbReference type="EnsemblMetazoa" id="XM_031000054">
    <property type="protein sequence ID" value="XP_030855914"/>
    <property type="gene ID" value="LOC100888814"/>
</dbReference>
<dbReference type="RefSeq" id="XP_030855914.1">
    <property type="nucleotide sequence ID" value="XM_031000054.1"/>
</dbReference>
<keyword evidence="1" id="KW-1133">Transmembrane helix</keyword>
<evidence type="ECO:0000256" key="1">
    <source>
        <dbReference type="SAM" id="Phobius"/>
    </source>
</evidence>
<dbReference type="GeneID" id="100888814"/>
<name>A0A7M7PW33_STRPU</name>
<dbReference type="Proteomes" id="UP000007110">
    <property type="component" value="Unassembled WGS sequence"/>
</dbReference>
<organism evidence="2 3">
    <name type="scientific">Strongylocentrotus purpuratus</name>
    <name type="common">Purple sea urchin</name>
    <dbReference type="NCBI Taxonomy" id="7668"/>
    <lineage>
        <taxon>Eukaryota</taxon>
        <taxon>Metazoa</taxon>
        <taxon>Echinodermata</taxon>
        <taxon>Eleutherozoa</taxon>
        <taxon>Echinozoa</taxon>
        <taxon>Echinoidea</taxon>
        <taxon>Euechinoidea</taxon>
        <taxon>Echinacea</taxon>
        <taxon>Camarodonta</taxon>
        <taxon>Echinidea</taxon>
        <taxon>Strongylocentrotidae</taxon>
        <taxon>Strongylocentrotus</taxon>
    </lineage>
</organism>
<dbReference type="KEGG" id="spu:100888814"/>
<feature type="transmembrane region" description="Helical" evidence="1">
    <location>
        <begin position="97"/>
        <end position="117"/>
    </location>
</feature>
<evidence type="ECO:0000313" key="2">
    <source>
        <dbReference type="EnsemblMetazoa" id="XP_030855914"/>
    </source>
</evidence>
<proteinExistence type="predicted"/>
<dbReference type="OMA" id="HIGRCES"/>
<keyword evidence="1" id="KW-0472">Membrane</keyword>
<keyword evidence="3" id="KW-1185">Reference proteome</keyword>
<dbReference type="AlphaFoldDB" id="A0A7M7PW33"/>
<dbReference type="PANTHER" id="PTHR15260:SF1">
    <property type="entry name" value="SARCOSPAN"/>
    <property type="match status" value="1"/>
</dbReference>
<dbReference type="PANTHER" id="PTHR15260">
    <property type="entry name" value="SARCOSPAN"/>
    <property type="match status" value="1"/>
</dbReference>